<protein>
    <submittedName>
        <fullName evidence="2">Sulfotransferase domain protein</fullName>
    </submittedName>
</protein>
<proteinExistence type="predicted"/>
<dbReference type="Proteomes" id="UP000237968">
    <property type="component" value="Unassembled WGS sequence"/>
</dbReference>
<dbReference type="EMBL" id="PVNK01000190">
    <property type="protein sequence ID" value="PRP93157.1"/>
    <property type="molecule type" value="Genomic_DNA"/>
</dbReference>
<dbReference type="OrthoDB" id="3337911at2"/>
<gene>
    <name evidence="2" type="ORF">ENSA5_44240</name>
</gene>
<keyword evidence="1 2" id="KW-0808">Transferase</keyword>
<accession>A0A2S9XJZ5</accession>
<dbReference type="GO" id="GO:0008476">
    <property type="term" value="F:protein-tyrosine sulfotransferase activity"/>
    <property type="evidence" value="ECO:0007669"/>
    <property type="project" value="InterPro"/>
</dbReference>
<keyword evidence="3" id="KW-1185">Reference proteome</keyword>
<dbReference type="Pfam" id="PF13469">
    <property type="entry name" value="Sulfotransfer_3"/>
    <property type="match status" value="1"/>
</dbReference>
<evidence type="ECO:0000313" key="3">
    <source>
        <dbReference type="Proteomes" id="UP000237968"/>
    </source>
</evidence>
<evidence type="ECO:0000256" key="1">
    <source>
        <dbReference type="ARBA" id="ARBA00022679"/>
    </source>
</evidence>
<organism evidence="2 3">
    <name type="scientific">Enhygromyxa salina</name>
    <dbReference type="NCBI Taxonomy" id="215803"/>
    <lineage>
        <taxon>Bacteria</taxon>
        <taxon>Pseudomonadati</taxon>
        <taxon>Myxococcota</taxon>
        <taxon>Polyangia</taxon>
        <taxon>Nannocystales</taxon>
        <taxon>Nannocystaceae</taxon>
        <taxon>Enhygromyxa</taxon>
    </lineage>
</organism>
<dbReference type="Gene3D" id="3.40.50.300">
    <property type="entry name" value="P-loop containing nucleotide triphosphate hydrolases"/>
    <property type="match status" value="1"/>
</dbReference>
<comment type="caution">
    <text evidence="2">The sequence shown here is derived from an EMBL/GenBank/DDBJ whole genome shotgun (WGS) entry which is preliminary data.</text>
</comment>
<dbReference type="PANTHER" id="PTHR12788:SF10">
    <property type="entry name" value="PROTEIN-TYROSINE SULFOTRANSFERASE"/>
    <property type="match status" value="1"/>
</dbReference>
<sequence length="311" mass="34111">MSAASSSGTAPGIVVVGSPRSGTTLLRRVLDAHPNIACPPETYLFGAAARFLHADEFAAGLRIGVVDGLSFAGFPEDEVLGRLRGLVFGFLEDYAKKIGKPRWAEKTAFDAFHLDAIRRLCEGHVKFVCIHRHGLDVALSLGDLVAKTGGYVDELHAYMRRYPEPLEAMARAWVDAATAVAELAEASDDALSLRYEDLTAAPEVELRRVFEFLDEPYDEELLGRALAGTGGVGFGDWKTYARAKVDRSSVGRWKTLPTPVQVKLAGICNPTLERLGYEPVETEDEDAEEARRRYELGLLLNRMKQDKGEGE</sequence>
<name>A0A2S9XJZ5_9BACT</name>
<reference evidence="2 3" key="1">
    <citation type="submission" date="2018-03" db="EMBL/GenBank/DDBJ databases">
        <title>Draft Genome Sequences of the Obligatory Marine Myxobacteria Enhygromyxa salina SWB005.</title>
        <authorList>
            <person name="Poehlein A."/>
            <person name="Moghaddam J.A."/>
            <person name="Harms H."/>
            <person name="Alanjari M."/>
            <person name="Koenig G.M."/>
            <person name="Daniel R."/>
            <person name="Schaeberle T.F."/>
        </authorList>
    </citation>
    <scope>NUCLEOTIDE SEQUENCE [LARGE SCALE GENOMIC DNA]</scope>
    <source>
        <strain evidence="2 3">SWB005</strain>
    </source>
</reference>
<dbReference type="AlphaFoldDB" id="A0A2S9XJZ5"/>
<dbReference type="RefSeq" id="WP_106393701.1">
    <property type="nucleotide sequence ID" value="NZ_PVNK01000190.1"/>
</dbReference>
<dbReference type="InterPro" id="IPR027417">
    <property type="entry name" value="P-loop_NTPase"/>
</dbReference>
<dbReference type="PANTHER" id="PTHR12788">
    <property type="entry name" value="PROTEIN-TYROSINE SULFOTRANSFERASE 2"/>
    <property type="match status" value="1"/>
</dbReference>
<evidence type="ECO:0000313" key="2">
    <source>
        <dbReference type="EMBL" id="PRP93157.1"/>
    </source>
</evidence>
<dbReference type="InterPro" id="IPR026634">
    <property type="entry name" value="TPST-like"/>
</dbReference>
<dbReference type="SUPFAM" id="SSF52540">
    <property type="entry name" value="P-loop containing nucleoside triphosphate hydrolases"/>
    <property type="match status" value="1"/>
</dbReference>